<dbReference type="WBParaSite" id="sdigi.contig333.g7519.t1">
    <property type="protein sequence ID" value="sdigi.contig333.g7519.t1"/>
    <property type="gene ID" value="sdigi.contig333.g7519"/>
</dbReference>
<proteinExistence type="predicted"/>
<protein>
    <recommendedName>
        <fullName evidence="4">Acyl-peptide hydrolase</fullName>
    </recommendedName>
    <alternativeName>
        <fullName evidence="3">Acylaminoacyl-peptidase</fullName>
    </alternativeName>
</protein>
<evidence type="ECO:0000256" key="4">
    <source>
        <dbReference type="ARBA" id="ARBA00032596"/>
    </source>
</evidence>
<dbReference type="InterPro" id="IPR011042">
    <property type="entry name" value="6-blade_b-propeller_TolB-like"/>
</dbReference>
<dbReference type="GO" id="GO:0006508">
    <property type="term" value="P:proteolysis"/>
    <property type="evidence" value="ECO:0007669"/>
    <property type="project" value="InterPro"/>
</dbReference>
<dbReference type="Proteomes" id="UP000887581">
    <property type="component" value="Unplaced"/>
</dbReference>
<dbReference type="Pfam" id="PF00326">
    <property type="entry name" value="Peptidase_S9"/>
    <property type="match status" value="1"/>
</dbReference>
<dbReference type="InterPro" id="IPR050585">
    <property type="entry name" value="Xaa-Pro_dipeptidyl-ppase/CocE"/>
</dbReference>
<keyword evidence="2" id="KW-0007">Acetylation</keyword>
<dbReference type="AlphaFoldDB" id="A0A915PQH3"/>
<accession>A0A915PQH3</accession>
<feature type="domain" description="Peptidase S9 prolyl oligopeptidase catalytic" evidence="6">
    <location>
        <begin position="436"/>
        <end position="616"/>
    </location>
</feature>
<evidence type="ECO:0000256" key="1">
    <source>
        <dbReference type="ARBA" id="ARBA00022801"/>
    </source>
</evidence>
<dbReference type="PANTHER" id="PTHR43056">
    <property type="entry name" value="PEPTIDASE S9 PROLYL OLIGOPEPTIDASE"/>
    <property type="match status" value="1"/>
</dbReference>
<organism evidence="7 8">
    <name type="scientific">Setaria digitata</name>
    <dbReference type="NCBI Taxonomy" id="48799"/>
    <lineage>
        <taxon>Eukaryota</taxon>
        <taxon>Metazoa</taxon>
        <taxon>Ecdysozoa</taxon>
        <taxon>Nematoda</taxon>
        <taxon>Chromadorea</taxon>
        <taxon>Rhabditida</taxon>
        <taxon>Spirurina</taxon>
        <taxon>Spiruromorpha</taxon>
        <taxon>Filarioidea</taxon>
        <taxon>Setariidae</taxon>
        <taxon>Setaria</taxon>
    </lineage>
</organism>
<keyword evidence="7" id="KW-1185">Reference proteome</keyword>
<evidence type="ECO:0000313" key="8">
    <source>
        <dbReference type="WBParaSite" id="sdigi.contig333.g7519.t1"/>
    </source>
</evidence>
<sequence>MKAILAEYGSWWSSIDANIVNSGNCKTISELQCGENSVFWIETRFPNGRRVLCQVTKDDDRIIEWSPQTFNIRNTVHEYGGGSFIVVDEVPYYITPDGVFRQKAANMEPDLIIAGDRSHRFADLFYHKGILYAVYEVHSGKEVENMIVRIVNGAIHPLVTGADFYAFPRISPDGQYLTWMEWNMPNMPWDETAVVVSSFRENGALNEIYRISREGVNYQCPEWSSAGNLYVISDHTNWWNIYEVNLAEHKLGQNLYPVDAEIGAPLWQFAERHFASNKNGILMDVAGKLVYKQWNKEAKAIDSPCYTNFKYLAVDESGTAYAIAAGPTKSSSVIRIQLDSEQVRVLQNIAALADLTADNVMVYLVVDILRESRSSADIDKYDISIPESMDFQSDGITVQAWFYPPFSKTHAALEDTLPPVVLVAHGGPTAYSPNTLDMRIQYLTTRGFAVCDVNYRGSTGFGTVFRNMLRRSWGIVDRNDMINAAIHLISQKRVDPKRLCIMGSSAGGYLLLATILKSDLFSAAASLYGVSDLVGLAKDTHKFELGYNEQLIGKLPEEKALYEQRSPLNHVDQLSTPVAFFHGEDDPVVPLAQSMQLYEALKKKGIPTSLTVFPDSASTCRFLFLGSEVFQPLFQVRLMVSKDPLRMRGNLFREESLHGCGLFKELNIFWNNDMFCSAFSVELLDEMSKILLNEHLTLLGNNLTVAMNFTVQFTLRLMTDNVLYRTEIDLVLSAEGIL</sequence>
<evidence type="ECO:0000256" key="3">
    <source>
        <dbReference type="ARBA" id="ARBA00032284"/>
    </source>
</evidence>
<dbReference type="InterPro" id="IPR001375">
    <property type="entry name" value="Peptidase_S9_cat"/>
</dbReference>
<reference evidence="8" key="1">
    <citation type="submission" date="2022-11" db="UniProtKB">
        <authorList>
            <consortium name="WormBaseParasite"/>
        </authorList>
    </citation>
    <scope>IDENTIFICATION</scope>
</reference>
<dbReference type="PANTHER" id="PTHR43056:SF5">
    <property type="entry name" value="PEPTIDASE S9 PROLYL OLIGOPEPTIDASE CATALYTIC DOMAIN-CONTAINING PROTEIN"/>
    <property type="match status" value="1"/>
</dbReference>
<evidence type="ECO:0000313" key="7">
    <source>
        <dbReference type="Proteomes" id="UP000887581"/>
    </source>
</evidence>
<dbReference type="Gene3D" id="3.40.50.1820">
    <property type="entry name" value="alpha/beta hydrolase"/>
    <property type="match status" value="1"/>
</dbReference>
<dbReference type="Gene3D" id="2.120.10.30">
    <property type="entry name" value="TolB, C-terminal domain"/>
    <property type="match status" value="1"/>
</dbReference>
<name>A0A915PQH3_9BILA</name>
<dbReference type="GO" id="GO:0004252">
    <property type="term" value="F:serine-type endopeptidase activity"/>
    <property type="evidence" value="ECO:0007669"/>
    <property type="project" value="InterPro"/>
</dbReference>
<dbReference type="SUPFAM" id="SSF53474">
    <property type="entry name" value="alpha/beta-Hydrolases"/>
    <property type="match status" value="1"/>
</dbReference>
<evidence type="ECO:0000256" key="5">
    <source>
        <dbReference type="ARBA" id="ARBA00045885"/>
    </source>
</evidence>
<comment type="function">
    <text evidence="5">This enzyme catalyzes the hydrolysis of the N-terminal peptide bond of an N-acetylated peptide to generate an N-acetylated amino acid and a peptide with a free N-terminus. It preferentially cleaves off Ac-Ala, Ac-Met and Ac-Ser. Also, involved in the degradation of oxidized and glycated proteins.</text>
</comment>
<evidence type="ECO:0000256" key="2">
    <source>
        <dbReference type="ARBA" id="ARBA00022990"/>
    </source>
</evidence>
<dbReference type="InterPro" id="IPR029058">
    <property type="entry name" value="AB_hydrolase_fold"/>
</dbReference>
<dbReference type="SUPFAM" id="SSF82171">
    <property type="entry name" value="DPP6 N-terminal domain-like"/>
    <property type="match status" value="1"/>
</dbReference>
<dbReference type="PROSITE" id="PS00708">
    <property type="entry name" value="PRO_ENDOPEP_SER"/>
    <property type="match status" value="1"/>
</dbReference>
<evidence type="ECO:0000259" key="6">
    <source>
        <dbReference type="Pfam" id="PF00326"/>
    </source>
</evidence>
<keyword evidence="1" id="KW-0378">Hydrolase</keyword>
<dbReference type="InterPro" id="IPR002471">
    <property type="entry name" value="Pept_S9_AS"/>
</dbReference>